<dbReference type="NCBIfam" id="TIGR02325">
    <property type="entry name" value="C_P_lyase_phnF"/>
    <property type="match status" value="1"/>
</dbReference>
<dbReference type="EMBL" id="FNCO01000001">
    <property type="protein sequence ID" value="SDG23885.1"/>
    <property type="molecule type" value="Genomic_DNA"/>
</dbReference>
<dbReference type="InterPro" id="IPR000524">
    <property type="entry name" value="Tscrpt_reg_HTH_GntR"/>
</dbReference>
<dbReference type="CDD" id="cd07377">
    <property type="entry name" value="WHTH_GntR"/>
    <property type="match status" value="1"/>
</dbReference>
<keyword evidence="2" id="KW-0238">DNA-binding</keyword>
<feature type="domain" description="HTH gntR-type" evidence="5">
    <location>
        <begin position="23"/>
        <end position="89"/>
    </location>
</feature>
<dbReference type="Pfam" id="PF00392">
    <property type="entry name" value="GntR"/>
    <property type="match status" value="1"/>
</dbReference>
<dbReference type="InterPro" id="IPR036388">
    <property type="entry name" value="WH-like_DNA-bd_sf"/>
</dbReference>
<protein>
    <submittedName>
        <fullName evidence="6">Transcriptional regulator, GntR family</fullName>
    </submittedName>
</protein>
<gene>
    <name evidence="6" type="ORF">SAMN05216605_101492</name>
</gene>
<dbReference type="InterPro" id="IPR036390">
    <property type="entry name" value="WH_DNA-bd_sf"/>
</dbReference>
<evidence type="ECO:0000313" key="7">
    <source>
        <dbReference type="Proteomes" id="UP000182894"/>
    </source>
</evidence>
<dbReference type="PRINTS" id="PR00035">
    <property type="entry name" value="HTHGNTR"/>
</dbReference>
<dbReference type="PANTHER" id="PTHR44846:SF16">
    <property type="entry name" value="TRANSCRIPTIONAL REGULATOR PHNF-RELATED"/>
    <property type="match status" value="1"/>
</dbReference>
<organism evidence="6 7">
    <name type="scientific">Pseudomonas abietaniphila</name>
    <dbReference type="NCBI Taxonomy" id="89065"/>
    <lineage>
        <taxon>Bacteria</taxon>
        <taxon>Pseudomonadati</taxon>
        <taxon>Pseudomonadota</taxon>
        <taxon>Gammaproteobacteria</taxon>
        <taxon>Pseudomonadales</taxon>
        <taxon>Pseudomonadaceae</taxon>
        <taxon>Pseudomonas</taxon>
    </lineage>
</organism>
<feature type="region of interest" description="Disordered" evidence="4">
    <location>
        <begin position="1"/>
        <end position="24"/>
    </location>
</feature>
<evidence type="ECO:0000256" key="3">
    <source>
        <dbReference type="ARBA" id="ARBA00023163"/>
    </source>
</evidence>
<dbReference type="InterPro" id="IPR050679">
    <property type="entry name" value="Bact_HTH_transcr_reg"/>
</dbReference>
<dbReference type="InterPro" id="IPR028978">
    <property type="entry name" value="Chorismate_lyase_/UTRA_dom_sf"/>
</dbReference>
<dbReference type="InterPro" id="IPR011663">
    <property type="entry name" value="UTRA"/>
</dbReference>
<dbReference type="PROSITE" id="PS50949">
    <property type="entry name" value="HTH_GNTR"/>
    <property type="match status" value="1"/>
</dbReference>
<reference evidence="7" key="1">
    <citation type="submission" date="2016-10" db="EMBL/GenBank/DDBJ databases">
        <authorList>
            <person name="Varghese N."/>
            <person name="Submissions S."/>
        </authorList>
    </citation>
    <scope>NUCLEOTIDE SEQUENCE [LARGE SCALE GENOMIC DNA]</scope>
    <source>
        <strain evidence="7">ATCC 700689</strain>
    </source>
</reference>
<keyword evidence="1" id="KW-0805">Transcription regulation</keyword>
<dbReference type="GO" id="GO:0003700">
    <property type="term" value="F:DNA-binding transcription factor activity"/>
    <property type="evidence" value="ECO:0007669"/>
    <property type="project" value="InterPro"/>
</dbReference>
<dbReference type="InterPro" id="IPR012702">
    <property type="entry name" value="CP_lyase_PhnF"/>
</dbReference>
<keyword evidence="7" id="KW-1185">Reference proteome</keyword>
<dbReference type="Gene3D" id="1.10.10.10">
    <property type="entry name" value="Winged helix-like DNA-binding domain superfamily/Winged helix DNA-binding domain"/>
    <property type="match status" value="1"/>
</dbReference>
<evidence type="ECO:0000256" key="4">
    <source>
        <dbReference type="SAM" id="MobiDB-lite"/>
    </source>
</evidence>
<dbReference type="AlphaFoldDB" id="A0A1G7SLD9"/>
<evidence type="ECO:0000256" key="2">
    <source>
        <dbReference type="ARBA" id="ARBA00023125"/>
    </source>
</evidence>
<dbReference type="PANTHER" id="PTHR44846">
    <property type="entry name" value="MANNOSYL-D-GLYCERATE TRANSPORT/METABOLISM SYSTEM REPRESSOR MNGR-RELATED"/>
    <property type="match status" value="1"/>
</dbReference>
<sequence length="249" mass="27936">MQLSRQAEALHREPPQRESMSREPVYRELADTLRSELNRYIAGEFLPAETQLAARFDVNRHTVRRAIDELVREGSLLRRQGKGTQVLGRPLVYPVAAESAYSQSLSAQGHGVEAILLQRRPCVATREEAGHLGLEEHAPLIELQTLRRLDGQPVSLIRHRYCASRSDLLADYKSGSVRQFLAAHGLPLTRTFSLIGARLPSREEASVLLMPRHLPALTVLTLSRDADGHPVEIAHSTSRSDRFQYQIVT</sequence>
<dbReference type="GO" id="GO:0003677">
    <property type="term" value="F:DNA binding"/>
    <property type="evidence" value="ECO:0007669"/>
    <property type="project" value="UniProtKB-KW"/>
</dbReference>
<dbReference type="SMART" id="SM00866">
    <property type="entry name" value="UTRA"/>
    <property type="match status" value="1"/>
</dbReference>
<accession>A0A1G7SLD9</accession>
<dbReference type="SMART" id="SM00345">
    <property type="entry name" value="HTH_GNTR"/>
    <property type="match status" value="1"/>
</dbReference>
<keyword evidence="3" id="KW-0804">Transcription</keyword>
<dbReference type="Gene3D" id="3.40.1410.10">
    <property type="entry name" value="Chorismate lyase-like"/>
    <property type="match status" value="1"/>
</dbReference>
<evidence type="ECO:0000259" key="5">
    <source>
        <dbReference type="PROSITE" id="PS50949"/>
    </source>
</evidence>
<name>A0A1G7SLD9_9PSED</name>
<dbReference type="STRING" id="89065.SAMN05216605_101492"/>
<proteinExistence type="predicted"/>
<dbReference type="Proteomes" id="UP000182894">
    <property type="component" value="Unassembled WGS sequence"/>
</dbReference>
<dbReference type="SUPFAM" id="SSF64288">
    <property type="entry name" value="Chorismate lyase-like"/>
    <property type="match status" value="1"/>
</dbReference>
<evidence type="ECO:0000256" key="1">
    <source>
        <dbReference type="ARBA" id="ARBA00023015"/>
    </source>
</evidence>
<dbReference type="Pfam" id="PF07702">
    <property type="entry name" value="UTRA"/>
    <property type="match status" value="1"/>
</dbReference>
<feature type="compositionally biased region" description="Basic and acidic residues" evidence="4">
    <location>
        <begin position="8"/>
        <end position="24"/>
    </location>
</feature>
<dbReference type="SUPFAM" id="SSF46785">
    <property type="entry name" value="Winged helix' DNA-binding domain"/>
    <property type="match status" value="1"/>
</dbReference>
<evidence type="ECO:0000313" key="6">
    <source>
        <dbReference type="EMBL" id="SDG23885.1"/>
    </source>
</evidence>